<dbReference type="InterPro" id="IPR029060">
    <property type="entry name" value="PIN-like_dom_sf"/>
</dbReference>
<protein>
    <recommendedName>
        <fullName evidence="3">PIN domain-containing protein</fullName>
    </recommendedName>
</protein>
<evidence type="ECO:0008006" key="3">
    <source>
        <dbReference type="Google" id="ProtNLM"/>
    </source>
</evidence>
<dbReference type="RefSeq" id="WP_111650715.1">
    <property type="nucleotide sequence ID" value="NZ_JACHWI010000006.1"/>
</dbReference>
<comment type="caution">
    <text evidence="1">The sequence shown here is derived from an EMBL/GenBank/DDBJ whole genome shotgun (WGS) entry which is preliminary data.</text>
</comment>
<organism evidence="1 2">
    <name type="scientific">Actinoplanes lutulentus</name>
    <dbReference type="NCBI Taxonomy" id="1287878"/>
    <lineage>
        <taxon>Bacteria</taxon>
        <taxon>Bacillati</taxon>
        <taxon>Actinomycetota</taxon>
        <taxon>Actinomycetes</taxon>
        <taxon>Micromonosporales</taxon>
        <taxon>Micromonosporaceae</taxon>
        <taxon>Actinoplanes</taxon>
    </lineage>
</organism>
<name>A0A327Z9U8_9ACTN</name>
<keyword evidence="2" id="KW-1185">Reference proteome</keyword>
<dbReference type="SUPFAM" id="SSF88723">
    <property type="entry name" value="PIN domain-like"/>
    <property type="match status" value="1"/>
</dbReference>
<proteinExistence type="predicted"/>
<sequence>MTDHQPRVLDASALVELFQGHPRLLELLGGAADGDFSIAVPAVAVAEAQAVLAVTGSAWSAILGRTGVTELPLSADAAVDVGDIARPRLLHHPVHSALIGPIMVGQVIWETKQMGAVVVTRVPEAYGGHDISVAVI</sequence>
<dbReference type="AlphaFoldDB" id="A0A327Z9U8"/>
<dbReference type="Proteomes" id="UP000249341">
    <property type="component" value="Unassembled WGS sequence"/>
</dbReference>
<evidence type="ECO:0000313" key="2">
    <source>
        <dbReference type="Proteomes" id="UP000249341"/>
    </source>
</evidence>
<reference evidence="1 2" key="1">
    <citation type="submission" date="2018-06" db="EMBL/GenBank/DDBJ databases">
        <title>Genomic Encyclopedia of Type Strains, Phase III (KMG-III): the genomes of soil and plant-associated and newly described type strains.</title>
        <authorList>
            <person name="Whitman W."/>
        </authorList>
    </citation>
    <scope>NUCLEOTIDE SEQUENCE [LARGE SCALE GENOMIC DNA]</scope>
    <source>
        <strain evidence="1 2">CGMCC 4.7090</strain>
    </source>
</reference>
<dbReference type="EMBL" id="QLMJ01000009">
    <property type="protein sequence ID" value="RAK35712.1"/>
    <property type="molecule type" value="Genomic_DNA"/>
</dbReference>
<gene>
    <name evidence="1" type="ORF">B0I29_109186</name>
</gene>
<evidence type="ECO:0000313" key="1">
    <source>
        <dbReference type="EMBL" id="RAK35712.1"/>
    </source>
</evidence>
<accession>A0A327Z9U8</accession>
<dbReference type="OrthoDB" id="3294692at2"/>